<name>A0AAD2CRX9_9STRA</name>
<evidence type="ECO:0000313" key="4">
    <source>
        <dbReference type="Proteomes" id="UP001295423"/>
    </source>
</evidence>
<organism evidence="3 4">
    <name type="scientific">Cylindrotheca closterium</name>
    <dbReference type="NCBI Taxonomy" id="2856"/>
    <lineage>
        <taxon>Eukaryota</taxon>
        <taxon>Sar</taxon>
        <taxon>Stramenopiles</taxon>
        <taxon>Ochrophyta</taxon>
        <taxon>Bacillariophyta</taxon>
        <taxon>Bacillariophyceae</taxon>
        <taxon>Bacillariophycidae</taxon>
        <taxon>Bacillariales</taxon>
        <taxon>Bacillariaceae</taxon>
        <taxon>Cylindrotheca</taxon>
    </lineage>
</organism>
<keyword evidence="4" id="KW-1185">Reference proteome</keyword>
<feature type="transmembrane region" description="Helical" evidence="2">
    <location>
        <begin position="155"/>
        <end position="177"/>
    </location>
</feature>
<reference evidence="3" key="1">
    <citation type="submission" date="2023-08" db="EMBL/GenBank/DDBJ databases">
        <authorList>
            <person name="Audoor S."/>
            <person name="Bilcke G."/>
        </authorList>
    </citation>
    <scope>NUCLEOTIDE SEQUENCE</scope>
</reference>
<gene>
    <name evidence="3" type="ORF">CYCCA115_LOCUS8815</name>
</gene>
<evidence type="ECO:0000313" key="3">
    <source>
        <dbReference type="EMBL" id="CAJ1944293.1"/>
    </source>
</evidence>
<keyword evidence="2" id="KW-1133">Transmembrane helix</keyword>
<comment type="caution">
    <text evidence="3">The sequence shown here is derived from an EMBL/GenBank/DDBJ whole genome shotgun (WGS) entry which is preliminary data.</text>
</comment>
<dbReference type="EMBL" id="CAKOGP040001224">
    <property type="protein sequence ID" value="CAJ1944293.1"/>
    <property type="molecule type" value="Genomic_DNA"/>
</dbReference>
<dbReference type="AlphaFoldDB" id="A0AAD2CRX9"/>
<proteinExistence type="predicted"/>
<feature type="transmembrane region" description="Helical" evidence="2">
    <location>
        <begin position="294"/>
        <end position="316"/>
    </location>
</feature>
<keyword evidence="2" id="KW-0472">Membrane</keyword>
<evidence type="ECO:0000256" key="1">
    <source>
        <dbReference type="SAM" id="Coils"/>
    </source>
</evidence>
<feature type="transmembrane region" description="Helical" evidence="2">
    <location>
        <begin position="344"/>
        <end position="366"/>
    </location>
</feature>
<accession>A0AAD2CRX9</accession>
<evidence type="ECO:0000256" key="2">
    <source>
        <dbReference type="SAM" id="Phobius"/>
    </source>
</evidence>
<sequence>MDAIVQFVRNALCCVKDLHLFESSFIHDATYTNEALGYLMDPLNKTTPLEVVISTTQLYACISNTRQGMELLNSSVGKLRRIVRLVEMRMSNPSKNFTHADRIVNESLMKEGRMALRGAFIGALVAPIGICFWWLVINSWHVTEVDWFGGLPALIHALEIMEICLLPLLYFMIVDGLETLNKSKKAKTLIDTIQQEKLARSSVGVVTFESMTTWVPFWDGGISMFSSEDKLEEEKNLAKEIEAVQKQLDTWFPSDKDMKKEEKEAKQSRAAFAKAEEKLEKSIHTYRMEGYREFIYFVLNFVAFYGYLMAPVTFYFDVEEHQPFLIQFSKLFYGNEDADWTGNFAGDFCWTVEPIIILFSPALIALTQPQKKKLKSD</sequence>
<dbReference type="Proteomes" id="UP001295423">
    <property type="component" value="Unassembled WGS sequence"/>
</dbReference>
<feature type="transmembrane region" description="Helical" evidence="2">
    <location>
        <begin position="115"/>
        <end position="135"/>
    </location>
</feature>
<feature type="coiled-coil region" evidence="1">
    <location>
        <begin position="227"/>
        <end position="278"/>
    </location>
</feature>
<protein>
    <submittedName>
        <fullName evidence="3">Uncharacterized protein</fullName>
    </submittedName>
</protein>
<keyword evidence="2" id="KW-0812">Transmembrane</keyword>
<keyword evidence="1" id="KW-0175">Coiled coil</keyword>